<dbReference type="RefSeq" id="WP_196148162.1">
    <property type="nucleotide sequence ID" value="NZ_JADMLG010000002.1"/>
</dbReference>
<dbReference type="PROSITE" id="PS00211">
    <property type="entry name" value="ABC_TRANSPORTER_1"/>
    <property type="match status" value="1"/>
</dbReference>
<feature type="domain" description="ABC transporter" evidence="6">
    <location>
        <begin position="8"/>
        <end position="233"/>
    </location>
</feature>
<dbReference type="PANTHER" id="PTHR43335">
    <property type="entry name" value="ABC TRANSPORTER, ATP-BINDING PROTEIN"/>
    <property type="match status" value="1"/>
</dbReference>
<dbReference type="InterPro" id="IPR003439">
    <property type="entry name" value="ABC_transporter-like_ATP-bd"/>
</dbReference>
<keyword evidence="4 7" id="KW-0067">ATP-binding</keyword>
<reference evidence="7" key="1">
    <citation type="submission" date="2020-11" db="EMBL/GenBank/DDBJ databases">
        <title>Nocardia NEAU-351.nov., a novel actinomycete isolated from the cow dung.</title>
        <authorList>
            <person name="Zhang X."/>
        </authorList>
    </citation>
    <scope>NUCLEOTIDE SEQUENCE</scope>
    <source>
        <strain evidence="7">NEAU-351</strain>
    </source>
</reference>
<dbReference type="InterPro" id="IPR027417">
    <property type="entry name" value="P-loop_NTPase"/>
</dbReference>
<dbReference type="PANTHER" id="PTHR43335:SF4">
    <property type="entry name" value="ABC TRANSPORTER, ATP-BINDING PROTEIN"/>
    <property type="match status" value="1"/>
</dbReference>
<comment type="caution">
    <text evidence="7">The sequence shown here is derived from an EMBL/GenBank/DDBJ whole genome shotgun (WGS) entry which is preliminary data.</text>
</comment>
<evidence type="ECO:0000256" key="4">
    <source>
        <dbReference type="ARBA" id="ARBA00022840"/>
    </source>
</evidence>
<protein>
    <submittedName>
        <fullName evidence="7">ATP-binding cassette domain-containing protein</fullName>
    </submittedName>
</protein>
<dbReference type="Pfam" id="PF00005">
    <property type="entry name" value="ABC_tran"/>
    <property type="match status" value="1"/>
</dbReference>
<dbReference type="GO" id="GO:0005524">
    <property type="term" value="F:ATP binding"/>
    <property type="evidence" value="ECO:0007669"/>
    <property type="project" value="UniProtKB-KW"/>
</dbReference>
<dbReference type="AlphaFoldDB" id="A0A931I6M4"/>
<dbReference type="InterPro" id="IPR017871">
    <property type="entry name" value="ABC_transporter-like_CS"/>
</dbReference>
<sequence length="332" mass="34553">MSAARPAIAVHGLGKRYELDTVVDKVGFEVAAGTCTALVGPAGAGKSTILRILLGLVRPTTGTASVGAPGAVARIGGGAPVGGMLTPRGLHPARSARDHLTIYAAAARVPETRVEELLDTVGMTEHADQRAEELSAGQQTRIGLATALLADPPLLILDEPTDGLEAPERTRLHDFLRGHVRRGGTVLVASRSLAAVVPAADDLVVLSEGAVVYTGTPAKLRRGHPDRIVVSASVPVALATMLAARGYTDTVIRPDGRLAIAEATETQIQDAARAAGVRLDAMTPDPIHPDRVLAALTTPRTATPRGPAYLPPAYPQHPVAPLRQPMPYGIQR</sequence>
<gene>
    <name evidence="7" type="ORF">IT779_06045</name>
</gene>
<organism evidence="7 8">
    <name type="scientific">Nocardia bovistercoris</name>
    <dbReference type="NCBI Taxonomy" id="2785916"/>
    <lineage>
        <taxon>Bacteria</taxon>
        <taxon>Bacillati</taxon>
        <taxon>Actinomycetota</taxon>
        <taxon>Actinomycetes</taxon>
        <taxon>Mycobacteriales</taxon>
        <taxon>Nocardiaceae</taxon>
        <taxon>Nocardia</taxon>
    </lineage>
</organism>
<dbReference type="SUPFAM" id="SSF52540">
    <property type="entry name" value="P-loop containing nucleoside triphosphate hydrolases"/>
    <property type="match status" value="1"/>
</dbReference>
<evidence type="ECO:0000256" key="3">
    <source>
        <dbReference type="ARBA" id="ARBA00022741"/>
    </source>
</evidence>
<proteinExistence type="inferred from homology"/>
<feature type="region of interest" description="Disordered" evidence="5">
    <location>
        <begin position="304"/>
        <end position="332"/>
    </location>
</feature>
<dbReference type="EMBL" id="JADMLG010000002">
    <property type="protein sequence ID" value="MBH0775844.1"/>
    <property type="molecule type" value="Genomic_DNA"/>
</dbReference>
<evidence type="ECO:0000313" key="8">
    <source>
        <dbReference type="Proteomes" id="UP000655751"/>
    </source>
</evidence>
<keyword evidence="3" id="KW-0547">Nucleotide-binding</keyword>
<evidence type="ECO:0000256" key="5">
    <source>
        <dbReference type="SAM" id="MobiDB-lite"/>
    </source>
</evidence>
<accession>A0A931I6M4</accession>
<dbReference type="Proteomes" id="UP000655751">
    <property type="component" value="Unassembled WGS sequence"/>
</dbReference>
<evidence type="ECO:0000313" key="7">
    <source>
        <dbReference type="EMBL" id="MBH0775844.1"/>
    </source>
</evidence>
<dbReference type="SMART" id="SM00382">
    <property type="entry name" value="AAA"/>
    <property type="match status" value="1"/>
</dbReference>
<dbReference type="GO" id="GO:0016887">
    <property type="term" value="F:ATP hydrolysis activity"/>
    <property type="evidence" value="ECO:0007669"/>
    <property type="project" value="InterPro"/>
</dbReference>
<dbReference type="InterPro" id="IPR003593">
    <property type="entry name" value="AAA+_ATPase"/>
</dbReference>
<keyword evidence="2" id="KW-0813">Transport</keyword>
<keyword evidence="8" id="KW-1185">Reference proteome</keyword>
<evidence type="ECO:0000259" key="6">
    <source>
        <dbReference type="PROSITE" id="PS50893"/>
    </source>
</evidence>
<name>A0A931I6M4_9NOCA</name>
<evidence type="ECO:0000256" key="2">
    <source>
        <dbReference type="ARBA" id="ARBA00022448"/>
    </source>
</evidence>
<comment type="similarity">
    <text evidence="1">Belongs to the ABC transporter superfamily.</text>
</comment>
<dbReference type="Gene3D" id="3.40.50.300">
    <property type="entry name" value="P-loop containing nucleotide triphosphate hydrolases"/>
    <property type="match status" value="1"/>
</dbReference>
<evidence type="ECO:0000256" key="1">
    <source>
        <dbReference type="ARBA" id="ARBA00005417"/>
    </source>
</evidence>
<dbReference type="PROSITE" id="PS50893">
    <property type="entry name" value="ABC_TRANSPORTER_2"/>
    <property type="match status" value="1"/>
</dbReference>